<dbReference type="SMART" id="SM00895">
    <property type="entry name" value="FCD"/>
    <property type="match status" value="1"/>
</dbReference>
<dbReference type="Pfam" id="PF00392">
    <property type="entry name" value="GntR"/>
    <property type="match status" value="1"/>
</dbReference>
<dbReference type="InterPro" id="IPR008920">
    <property type="entry name" value="TF_FadR/GntR_C"/>
</dbReference>
<dbReference type="SMART" id="SM00345">
    <property type="entry name" value="HTH_GNTR"/>
    <property type="match status" value="1"/>
</dbReference>
<dbReference type="InterPro" id="IPR036388">
    <property type="entry name" value="WH-like_DNA-bd_sf"/>
</dbReference>
<dbReference type="InterPro" id="IPR000485">
    <property type="entry name" value="AsnC-type_HTH_dom"/>
</dbReference>
<dbReference type="GO" id="GO:0003700">
    <property type="term" value="F:DNA-binding transcription factor activity"/>
    <property type="evidence" value="ECO:0007669"/>
    <property type="project" value="InterPro"/>
</dbReference>
<keyword evidence="6" id="KW-1185">Reference proteome</keyword>
<dbReference type="OrthoDB" id="3367236at2"/>
<dbReference type="InterPro" id="IPR011711">
    <property type="entry name" value="GntR_C"/>
</dbReference>
<name>A0A1H5QLR8_9PSEU</name>
<dbReference type="EMBL" id="FNUJ01000003">
    <property type="protein sequence ID" value="SEF27112.1"/>
    <property type="molecule type" value="Genomic_DNA"/>
</dbReference>
<evidence type="ECO:0000313" key="6">
    <source>
        <dbReference type="Proteomes" id="UP000198878"/>
    </source>
</evidence>
<dbReference type="AlphaFoldDB" id="A0A1H5QLR8"/>
<dbReference type="Gene3D" id="1.20.120.530">
    <property type="entry name" value="GntR ligand-binding domain-like"/>
    <property type="match status" value="1"/>
</dbReference>
<gene>
    <name evidence="5" type="ORF">SAMN05421837_103640</name>
</gene>
<evidence type="ECO:0000256" key="1">
    <source>
        <dbReference type="ARBA" id="ARBA00023015"/>
    </source>
</evidence>
<dbReference type="PRINTS" id="PR00033">
    <property type="entry name" value="HTHASNC"/>
</dbReference>
<evidence type="ECO:0000256" key="3">
    <source>
        <dbReference type="ARBA" id="ARBA00023163"/>
    </source>
</evidence>
<reference evidence="6" key="1">
    <citation type="submission" date="2016-10" db="EMBL/GenBank/DDBJ databases">
        <authorList>
            <person name="Varghese N."/>
            <person name="Submissions S."/>
        </authorList>
    </citation>
    <scope>NUCLEOTIDE SEQUENCE [LARGE SCALE GENOMIC DNA]</scope>
    <source>
        <strain evidence="6">DSM 44654</strain>
    </source>
</reference>
<dbReference type="Proteomes" id="UP000198878">
    <property type="component" value="Unassembled WGS sequence"/>
</dbReference>
<dbReference type="Gene3D" id="1.10.10.10">
    <property type="entry name" value="Winged helix-like DNA-binding domain superfamily/Winged helix DNA-binding domain"/>
    <property type="match status" value="1"/>
</dbReference>
<dbReference type="SUPFAM" id="SSF46785">
    <property type="entry name" value="Winged helix' DNA-binding domain"/>
    <property type="match status" value="1"/>
</dbReference>
<dbReference type="GO" id="GO:0043565">
    <property type="term" value="F:sequence-specific DNA binding"/>
    <property type="evidence" value="ECO:0007669"/>
    <property type="project" value="InterPro"/>
</dbReference>
<feature type="domain" description="HTH gntR-type" evidence="4">
    <location>
        <begin position="1"/>
        <end position="64"/>
    </location>
</feature>
<evidence type="ECO:0000256" key="2">
    <source>
        <dbReference type="ARBA" id="ARBA00023125"/>
    </source>
</evidence>
<dbReference type="STRING" id="218821.SAMN05421837_103640"/>
<protein>
    <submittedName>
        <fullName evidence="5">DNA-binding transcriptional regulator, GntR family</fullName>
    </submittedName>
</protein>
<dbReference type="Pfam" id="PF07729">
    <property type="entry name" value="FCD"/>
    <property type="match status" value="1"/>
</dbReference>
<dbReference type="InterPro" id="IPR036390">
    <property type="entry name" value="WH_DNA-bd_sf"/>
</dbReference>
<evidence type="ECO:0000313" key="5">
    <source>
        <dbReference type="EMBL" id="SEF27112.1"/>
    </source>
</evidence>
<dbReference type="RefSeq" id="WP_086677584.1">
    <property type="nucleotide sequence ID" value="NZ_FNUJ01000003.1"/>
</dbReference>
<proteinExistence type="predicted"/>
<keyword evidence="1" id="KW-0805">Transcription regulation</keyword>
<dbReference type="PANTHER" id="PTHR43537">
    <property type="entry name" value="TRANSCRIPTIONAL REGULATOR, GNTR FAMILY"/>
    <property type="match status" value="1"/>
</dbReference>
<dbReference type="PRINTS" id="PR00035">
    <property type="entry name" value="HTHGNTR"/>
</dbReference>
<dbReference type="CDD" id="cd07377">
    <property type="entry name" value="WHTH_GntR"/>
    <property type="match status" value="1"/>
</dbReference>
<keyword evidence="3" id="KW-0804">Transcription</keyword>
<accession>A0A1H5QLR8</accession>
<sequence>MKTVYEDVRGLIVLGTYPAGRAVTEQELCDRLGVSRTPVREALRRLESDGLVEPARRGVTVVELDPKALQDAYLVRAALEALTAELAATRQFSGELAPADLARLKDLAAEADRATRSGDLTEGVRRNRAFHGHIARLADNPPAAEALERLWDRIVVSTRTSLAAPARTGQVDDEHRRLVAAIADGRPEDAAALARQHVLTTMSALEGAGK</sequence>
<dbReference type="PANTHER" id="PTHR43537:SF24">
    <property type="entry name" value="GLUCONATE OPERON TRANSCRIPTIONAL REPRESSOR"/>
    <property type="match status" value="1"/>
</dbReference>
<dbReference type="PROSITE" id="PS50949">
    <property type="entry name" value="HTH_GNTR"/>
    <property type="match status" value="1"/>
</dbReference>
<organism evidence="5 6">
    <name type="scientific">Amycolatopsis pretoriensis</name>
    <dbReference type="NCBI Taxonomy" id="218821"/>
    <lineage>
        <taxon>Bacteria</taxon>
        <taxon>Bacillati</taxon>
        <taxon>Actinomycetota</taxon>
        <taxon>Actinomycetes</taxon>
        <taxon>Pseudonocardiales</taxon>
        <taxon>Pseudonocardiaceae</taxon>
        <taxon>Amycolatopsis</taxon>
    </lineage>
</organism>
<dbReference type="InterPro" id="IPR000524">
    <property type="entry name" value="Tscrpt_reg_HTH_GntR"/>
</dbReference>
<evidence type="ECO:0000259" key="4">
    <source>
        <dbReference type="PROSITE" id="PS50949"/>
    </source>
</evidence>
<dbReference type="SUPFAM" id="SSF48008">
    <property type="entry name" value="GntR ligand-binding domain-like"/>
    <property type="match status" value="1"/>
</dbReference>
<keyword evidence="2 5" id="KW-0238">DNA-binding</keyword>